<comment type="caution">
    <text evidence="4">The sequence shown here is derived from an EMBL/GenBank/DDBJ whole genome shotgun (WGS) entry which is preliminary data.</text>
</comment>
<dbReference type="CDD" id="cd23787">
    <property type="entry name" value="RWD_CSM1"/>
    <property type="match status" value="1"/>
</dbReference>
<dbReference type="EMBL" id="PXOA01000311">
    <property type="protein sequence ID" value="RFU77022.1"/>
    <property type="molecule type" value="Genomic_DNA"/>
</dbReference>
<name>A0A395NLR2_TRIAR</name>
<dbReference type="GO" id="GO:0033551">
    <property type="term" value="C:monopolin complex"/>
    <property type="evidence" value="ECO:0007669"/>
    <property type="project" value="InterPro"/>
</dbReference>
<sequence length="362" mass="40247">MRDRPAAANRVTKPSRNGSRRANARARSRASMSSKRARKDKTEVNDITISPDSSIVSEVDDETITLDQSDSTKPARGRPKASKSRDSANSTTSAVYSAGDGEDKNGSKDRNLDGGDIQRELSELRLKCSKLEARYQDLEELGVKKAEQNFELLKAQADENTRVANELIAQLKEEIAEQSKTIQQAAQLQSQLGVSEAEVDALRAQLSEANESLSQNKSEMKTLYTKLAASRHAEPNSKGPSTGNRAAAAENRQIAQIKEDLYADLTGLIVRDVRRIDKEDVFDCIQTGRNGTLHFKLALEDLDAADSYEDVQFAYRPQLDSSRDGDLIEVLPDYLTEEITFPRNQASKFYTRVIKSLMERLD</sequence>
<feature type="compositionally biased region" description="Basic and acidic residues" evidence="2">
    <location>
        <begin position="101"/>
        <end position="116"/>
    </location>
</feature>
<dbReference type="FunFam" id="3.90.1150.80:FF:000001">
    <property type="entry name" value="Chromosome segregation protein (Pcs1)"/>
    <property type="match status" value="1"/>
</dbReference>
<dbReference type="Gene3D" id="3.90.1150.80">
    <property type="match status" value="1"/>
</dbReference>
<evidence type="ECO:0000313" key="4">
    <source>
        <dbReference type="EMBL" id="RFU77022.1"/>
    </source>
</evidence>
<protein>
    <submittedName>
        <fullName evidence="4">Chromosome segregation</fullName>
    </submittedName>
</protein>
<keyword evidence="1" id="KW-0175">Coiled coil</keyword>
<dbReference type="GO" id="GO:0045144">
    <property type="term" value="P:meiotic sister chromatid segregation"/>
    <property type="evidence" value="ECO:0007669"/>
    <property type="project" value="TreeGrafter"/>
</dbReference>
<dbReference type="InterPro" id="IPR040349">
    <property type="entry name" value="Csm1/Pcs1"/>
</dbReference>
<feature type="compositionally biased region" description="Basic residues" evidence="2">
    <location>
        <begin position="18"/>
        <end position="28"/>
    </location>
</feature>
<accession>A0A395NLR2</accession>
<proteinExistence type="predicted"/>
<dbReference type="AlphaFoldDB" id="A0A395NLR2"/>
<keyword evidence="5" id="KW-1185">Reference proteome</keyword>
<dbReference type="Pfam" id="PF12539">
    <property type="entry name" value="Csm1"/>
    <property type="match status" value="1"/>
</dbReference>
<feature type="coiled-coil region" evidence="1">
    <location>
        <begin position="121"/>
        <end position="223"/>
    </location>
</feature>
<gene>
    <name evidence="4" type="ORF">TARUN_5224</name>
</gene>
<dbReference type="GO" id="GO:0005730">
    <property type="term" value="C:nucleolus"/>
    <property type="evidence" value="ECO:0007669"/>
    <property type="project" value="TreeGrafter"/>
</dbReference>
<evidence type="ECO:0000313" key="5">
    <source>
        <dbReference type="Proteomes" id="UP000266272"/>
    </source>
</evidence>
<feature type="compositionally biased region" description="Polar residues" evidence="2">
    <location>
        <begin position="45"/>
        <end position="56"/>
    </location>
</feature>
<dbReference type="PANTHER" id="PTHR28006:SF1">
    <property type="entry name" value="MONOPOLIN COMPLEX SUBUNIT CSM1"/>
    <property type="match status" value="1"/>
</dbReference>
<dbReference type="GO" id="GO:0034506">
    <property type="term" value="C:chromosome, centromeric core domain"/>
    <property type="evidence" value="ECO:0007669"/>
    <property type="project" value="TreeGrafter"/>
</dbReference>
<feature type="region of interest" description="Disordered" evidence="2">
    <location>
        <begin position="1"/>
        <end position="116"/>
    </location>
</feature>
<dbReference type="GO" id="GO:0072686">
    <property type="term" value="C:mitotic spindle"/>
    <property type="evidence" value="ECO:0007669"/>
    <property type="project" value="TreeGrafter"/>
</dbReference>
<dbReference type="Proteomes" id="UP000266272">
    <property type="component" value="Unassembled WGS sequence"/>
</dbReference>
<reference evidence="4 5" key="1">
    <citation type="journal article" date="2018" name="PLoS Pathog.">
        <title>Evolution of structural diversity of trichothecenes, a family of toxins produced by plant pathogenic and entomopathogenic fungi.</title>
        <authorList>
            <person name="Proctor R.H."/>
            <person name="McCormick S.P."/>
            <person name="Kim H.S."/>
            <person name="Cardoza R.E."/>
            <person name="Stanley A.M."/>
            <person name="Lindo L."/>
            <person name="Kelly A."/>
            <person name="Brown D.W."/>
            <person name="Lee T."/>
            <person name="Vaughan M.M."/>
            <person name="Alexander N.J."/>
            <person name="Busman M."/>
            <person name="Gutierrez S."/>
        </authorList>
    </citation>
    <scope>NUCLEOTIDE SEQUENCE [LARGE SCALE GENOMIC DNA]</scope>
    <source>
        <strain evidence="4 5">IBT 40837</strain>
    </source>
</reference>
<dbReference type="GO" id="GO:1990644">
    <property type="term" value="F:microtubule site clamp"/>
    <property type="evidence" value="ECO:0007669"/>
    <property type="project" value="TreeGrafter"/>
</dbReference>
<feature type="domain" description="Monopolin complex subunit Csm1/Pcs1 C-terminal" evidence="3">
    <location>
        <begin position="256"/>
        <end position="344"/>
    </location>
</feature>
<organism evidence="4 5">
    <name type="scientific">Trichoderma arundinaceum</name>
    <dbReference type="NCBI Taxonomy" id="490622"/>
    <lineage>
        <taxon>Eukaryota</taxon>
        <taxon>Fungi</taxon>
        <taxon>Dikarya</taxon>
        <taxon>Ascomycota</taxon>
        <taxon>Pezizomycotina</taxon>
        <taxon>Sordariomycetes</taxon>
        <taxon>Hypocreomycetidae</taxon>
        <taxon>Hypocreales</taxon>
        <taxon>Hypocreaceae</taxon>
        <taxon>Trichoderma</taxon>
    </lineage>
</organism>
<dbReference type="OrthoDB" id="2431049at2759"/>
<dbReference type="InterPro" id="IPR020981">
    <property type="entry name" value="Csm1/Pcs1_C"/>
</dbReference>
<evidence type="ECO:0000256" key="1">
    <source>
        <dbReference type="SAM" id="Coils"/>
    </source>
</evidence>
<dbReference type="PANTHER" id="PTHR28006">
    <property type="entry name" value="MONOPOLIN COMPLEX SUBUNIT CSM1"/>
    <property type="match status" value="1"/>
</dbReference>
<dbReference type="STRING" id="490622.A0A395NLR2"/>
<dbReference type="GO" id="GO:0051315">
    <property type="term" value="P:attachment of mitotic spindle microtubules to kinetochore"/>
    <property type="evidence" value="ECO:0007669"/>
    <property type="project" value="TreeGrafter"/>
</dbReference>
<evidence type="ECO:0000256" key="2">
    <source>
        <dbReference type="SAM" id="MobiDB-lite"/>
    </source>
</evidence>
<dbReference type="InterPro" id="IPR038608">
    <property type="entry name" value="Csm1/Pcs1_C_sf"/>
</dbReference>
<evidence type="ECO:0000259" key="3">
    <source>
        <dbReference type="Pfam" id="PF12539"/>
    </source>
</evidence>